<accession>A0A0H2KLM9</accession>
<dbReference type="RefSeq" id="WP_047233553.1">
    <property type="nucleotide sequence ID" value="NZ_JNBQ01000021.1"/>
</dbReference>
<comment type="caution">
    <text evidence="1">The sequence shown here is derived from an EMBL/GenBank/DDBJ whole genome shotgun (WGS) entry which is preliminary data.</text>
</comment>
<reference evidence="1 2" key="1">
    <citation type="submission" date="2014-05" db="EMBL/GenBank/DDBJ databases">
        <title>Cellulosimicrobium funkei U11 genome.</title>
        <authorList>
            <person name="Hu C."/>
            <person name="Gong Y."/>
            <person name="Wan W."/>
            <person name="Jiang M."/>
        </authorList>
    </citation>
    <scope>NUCLEOTIDE SEQUENCE [LARGE SCALE GENOMIC DNA]</scope>
    <source>
        <strain evidence="1 2">U11</strain>
    </source>
</reference>
<dbReference type="AlphaFoldDB" id="A0A0H2KLM9"/>
<proteinExistence type="predicted"/>
<evidence type="ECO:0000313" key="1">
    <source>
        <dbReference type="EMBL" id="KLN34043.1"/>
    </source>
</evidence>
<dbReference type="EMBL" id="JNBQ01000021">
    <property type="protein sequence ID" value="KLN34043.1"/>
    <property type="molecule type" value="Genomic_DNA"/>
</dbReference>
<name>A0A0H2KLM9_9MICO</name>
<keyword evidence="2" id="KW-1185">Reference proteome</keyword>
<protein>
    <submittedName>
        <fullName evidence="1">Uncharacterized protein</fullName>
    </submittedName>
</protein>
<dbReference type="STRING" id="264251.FB00_14415"/>
<sequence length="357" mass="37463">MSPLPPLPHPDGPGAAQSYQARHLLGLPADVVVDEVETLALSRFAGARWDVAPEGTEPLVPPARTAAPGAPGVLRTSRHTTITGPYAGPGSGLPPGTTLVFDVVCPRERGDVPYPGGGDRDGIGRAFPGGLPVREEERVVAFLVAAARRLGGSVRTDVGNPAAPGVVLTPDPGVAVDMALYSDVWLDPNAALALVARLNPRTRLATEGKSYEGPPKGIADLPLYPGEKMDPALRRAIHAAADDVDIKALTTGAVLDGYGLIVDLGMDGLVAVEVGGEEALPLLLRGLPWTVDGAVSYRVRWEPRDLVESQREQPSLDHQVARKRAAEVVAQVTRTLHDAVGGEIADEAEFLVDPEDL</sequence>
<organism evidence="1 2">
    <name type="scientific">Cellulosimicrobium funkei</name>
    <dbReference type="NCBI Taxonomy" id="264251"/>
    <lineage>
        <taxon>Bacteria</taxon>
        <taxon>Bacillati</taxon>
        <taxon>Actinomycetota</taxon>
        <taxon>Actinomycetes</taxon>
        <taxon>Micrococcales</taxon>
        <taxon>Promicromonosporaceae</taxon>
        <taxon>Cellulosimicrobium</taxon>
    </lineage>
</organism>
<gene>
    <name evidence="1" type="ORF">FB00_14415</name>
</gene>
<evidence type="ECO:0000313" key="2">
    <source>
        <dbReference type="Proteomes" id="UP000035265"/>
    </source>
</evidence>
<dbReference type="Proteomes" id="UP000035265">
    <property type="component" value="Unassembled WGS sequence"/>
</dbReference>
<dbReference type="PATRIC" id="fig|264251.5.peg.2937"/>